<protein>
    <recommendedName>
        <fullName evidence="11">G-protein coupled receptors family 1 profile domain-containing protein</fullName>
    </recommendedName>
</protein>
<evidence type="ECO:0000256" key="3">
    <source>
        <dbReference type="ARBA" id="ARBA00022692"/>
    </source>
</evidence>
<feature type="transmembrane region" description="Helical" evidence="10">
    <location>
        <begin position="80"/>
        <end position="109"/>
    </location>
</feature>
<proteinExistence type="predicted"/>
<reference evidence="12" key="1">
    <citation type="thesis" date="2020" institute="ProQuest LLC" country="789 East Eisenhower Parkway, Ann Arbor, MI, USA">
        <title>Comparative Genomics and Chromosome Evolution.</title>
        <authorList>
            <person name="Mudd A.B."/>
        </authorList>
    </citation>
    <scope>NUCLEOTIDE SEQUENCE</scope>
    <source>
        <strain evidence="12">237g6f4</strain>
        <tissue evidence="12">Blood</tissue>
    </source>
</reference>
<feature type="transmembrane region" description="Helical" evidence="10">
    <location>
        <begin position="155"/>
        <end position="174"/>
    </location>
</feature>
<organism evidence="12 13">
    <name type="scientific">Engystomops pustulosus</name>
    <name type="common">Tungara frog</name>
    <name type="synonym">Physalaemus pustulosus</name>
    <dbReference type="NCBI Taxonomy" id="76066"/>
    <lineage>
        <taxon>Eukaryota</taxon>
        <taxon>Metazoa</taxon>
        <taxon>Chordata</taxon>
        <taxon>Craniata</taxon>
        <taxon>Vertebrata</taxon>
        <taxon>Euteleostomi</taxon>
        <taxon>Amphibia</taxon>
        <taxon>Batrachia</taxon>
        <taxon>Anura</taxon>
        <taxon>Neobatrachia</taxon>
        <taxon>Hyloidea</taxon>
        <taxon>Leptodactylidae</taxon>
        <taxon>Leiuperinae</taxon>
        <taxon>Engystomops</taxon>
    </lineage>
</organism>
<name>A0AAV6YLA4_ENGPU</name>
<dbReference type="InterPro" id="IPR050516">
    <property type="entry name" value="Olfactory_GPCR"/>
</dbReference>
<dbReference type="PRINTS" id="PR00245">
    <property type="entry name" value="OLFACTORYR"/>
</dbReference>
<dbReference type="GO" id="GO:0004984">
    <property type="term" value="F:olfactory receptor activity"/>
    <property type="evidence" value="ECO:0007669"/>
    <property type="project" value="InterPro"/>
</dbReference>
<dbReference type="AlphaFoldDB" id="A0AAV6YLA4"/>
<keyword evidence="3 10" id="KW-0812">Transmembrane</keyword>
<keyword evidence="4" id="KW-0552">Olfaction</keyword>
<feature type="transmembrane region" description="Helical" evidence="10">
    <location>
        <begin position="121"/>
        <end position="143"/>
    </location>
</feature>
<evidence type="ECO:0000256" key="9">
    <source>
        <dbReference type="ARBA" id="ARBA00023224"/>
    </source>
</evidence>
<evidence type="ECO:0000313" key="12">
    <source>
        <dbReference type="EMBL" id="KAG8537461.1"/>
    </source>
</evidence>
<dbReference type="EMBL" id="WNYA01030069">
    <property type="protein sequence ID" value="KAG8537461.1"/>
    <property type="molecule type" value="Genomic_DNA"/>
</dbReference>
<dbReference type="Proteomes" id="UP000824782">
    <property type="component" value="Unassembled WGS sequence"/>
</dbReference>
<comment type="subcellular location">
    <subcellularLocation>
        <location evidence="1">Cell membrane</location>
        <topology evidence="1">Multi-pass membrane protein</topology>
    </subcellularLocation>
</comment>
<evidence type="ECO:0000256" key="1">
    <source>
        <dbReference type="ARBA" id="ARBA00004651"/>
    </source>
</evidence>
<dbReference type="Pfam" id="PF13853">
    <property type="entry name" value="7tm_4"/>
    <property type="match status" value="1"/>
</dbReference>
<accession>A0AAV6YLA4</accession>
<keyword evidence="6" id="KW-0297">G-protein coupled receptor</keyword>
<evidence type="ECO:0000256" key="6">
    <source>
        <dbReference type="ARBA" id="ARBA00023040"/>
    </source>
</evidence>
<comment type="caution">
    <text evidence="12">The sequence shown here is derived from an EMBL/GenBank/DDBJ whole genome shotgun (WGS) entry which is preliminary data.</text>
</comment>
<keyword evidence="8" id="KW-0675">Receptor</keyword>
<keyword evidence="2" id="KW-1003">Cell membrane</keyword>
<evidence type="ECO:0000256" key="2">
    <source>
        <dbReference type="ARBA" id="ARBA00022475"/>
    </source>
</evidence>
<evidence type="ECO:0000256" key="8">
    <source>
        <dbReference type="ARBA" id="ARBA00023170"/>
    </source>
</evidence>
<keyword evidence="7 10" id="KW-0472">Membrane</keyword>
<dbReference type="PANTHER" id="PTHR26452">
    <property type="entry name" value="OLFACTORY RECEPTOR"/>
    <property type="match status" value="1"/>
</dbReference>
<keyword evidence="4" id="KW-0716">Sensory transduction</keyword>
<gene>
    <name evidence="12" type="ORF">GDO81_024497</name>
</gene>
<sequence length="194" mass="21853">MAYDRYIAICHPLLYPMQMNPSHCVNLAVLSWSIGFLNSLCQTLHLASLPYCKGNKVDNFFCDIPPLLKLSCEHSKYLELFVLLIGECILAGDLVLTITSYIFIIRMVLTTPRKSASYKMFSTCGSHLTVVTLFFGTLLMPYLHPSSPSSGQDKVLAVIYGVITPLINPFIYSIRNTDFQKAIEKSILHRNSYC</sequence>
<evidence type="ECO:0000259" key="11">
    <source>
        <dbReference type="PROSITE" id="PS50262"/>
    </source>
</evidence>
<evidence type="ECO:0000256" key="7">
    <source>
        <dbReference type="ARBA" id="ARBA00023136"/>
    </source>
</evidence>
<dbReference type="GO" id="GO:0004930">
    <property type="term" value="F:G protein-coupled receptor activity"/>
    <property type="evidence" value="ECO:0007669"/>
    <property type="project" value="UniProtKB-KW"/>
</dbReference>
<keyword evidence="5 10" id="KW-1133">Transmembrane helix</keyword>
<evidence type="ECO:0000256" key="5">
    <source>
        <dbReference type="ARBA" id="ARBA00022989"/>
    </source>
</evidence>
<evidence type="ECO:0000256" key="10">
    <source>
        <dbReference type="SAM" id="Phobius"/>
    </source>
</evidence>
<dbReference type="InterPro" id="IPR017452">
    <property type="entry name" value="GPCR_Rhodpsn_7TM"/>
</dbReference>
<feature type="domain" description="G-protein coupled receptors family 1 profile" evidence="11">
    <location>
        <begin position="1"/>
        <end position="172"/>
    </location>
</feature>
<keyword evidence="13" id="KW-1185">Reference proteome</keyword>
<dbReference type="FunFam" id="1.20.1070.10:FF:000015">
    <property type="entry name" value="Olfactory receptor"/>
    <property type="match status" value="1"/>
</dbReference>
<dbReference type="SUPFAM" id="SSF81321">
    <property type="entry name" value="Family A G protein-coupled receptor-like"/>
    <property type="match status" value="1"/>
</dbReference>
<evidence type="ECO:0000313" key="13">
    <source>
        <dbReference type="Proteomes" id="UP000824782"/>
    </source>
</evidence>
<dbReference type="GO" id="GO:0005886">
    <property type="term" value="C:plasma membrane"/>
    <property type="evidence" value="ECO:0007669"/>
    <property type="project" value="UniProtKB-SubCell"/>
</dbReference>
<keyword evidence="9" id="KW-0807">Transducer</keyword>
<dbReference type="PROSITE" id="PS50262">
    <property type="entry name" value="G_PROTEIN_RECEP_F1_2"/>
    <property type="match status" value="1"/>
</dbReference>
<dbReference type="InterPro" id="IPR000725">
    <property type="entry name" value="Olfact_rcpt"/>
</dbReference>
<dbReference type="Gene3D" id="1.20.1070.10">
    <property type="entry name" value="Rhodopsin 7-helix transmembrane proteins"/>
    <property type="match status" value="1"/>
</dbReference>
<evidence type="ECO:0000256" key="4">
    <source>
        <dbReference type="ARBA" id="ARBA00022725"/>
    </source>
</evidence>